<comment type="catalytic activity">
    <reaction evidence="16">
        <text>L-lysyl-L-lysine(out) = L-lysyl-L-lysine(in)</text>
        <dbReference type="Rhea" id="RHEA:79403"/>
        <dbReference type="ChEBI" id="CHEBI:229956"/>
    </reaction>
</comment>
<comment type="subcellular location">
    <subcellularLocation>
        <location evidence="1">Lysosome membrane</location>
        <topology evidence="1">Multi-pass membrane protein</topology>
    </subcellularLocation>
</comment>
<proteinExistence type="inferred from homology"/>
<evidence type="ECO:0000256" key="16">
    <source>
        <dbReference type="ARBA" id="ARBA00044900"/>
    </source>
</evidence>
<evidence type="ECO:0000256" key="1">
    <source>
        <dbReference type="ARBA" id="ARBA00004155"/>
    </source>
</evidence>
<dbReference type="STRING" id="91604.ID47_09205"/>
<name>A0A077B1Q8_9PROT</name>
<feature type="transmembrane region" description="Helical" evidence="25">
    <location>
        <begin position="54"/>
        <end position="74"/>
    </location>
</feature>
<comment type="subunit">
    <text evidence="24">Homodimer. Interacts with lysosomal protein GLMP (via lumenal domain); the interaction starts while both proteins are still in the endoplasmic reticulum and is required for stabilization of MFSD1 in lysosomes but has no direct effect on its targeting to lysosomes or transporter activity.</text>
</comment>
<feature type="transmembrane region" description="Helical" evidence="25">
    <location>
        <begin position="324"/>
        <end position="344"/>
    </location>
</feature>
<feature type="transmembrane region" description="Helical" evidence="25">
    <location>
        <begin position="268"/>
        <end position="287"/>
    </location>
</feature>
<feature type="transmembrane region" description="Helical" evidence="25">
    <location>
        <begin position="23"/>
        <end position="42"/>
    </location>
</feature>
<comment type="catalytic activity">
    <reaction evidence="12">
        <text>L-lysyl-L-alpha-amino acid(out) = L-lysyl-L-alpha-amino acid(in)</text>
        <dbReference type="Rhea" id="RHEA:79387"/>
        <dbReference type="ChEBI" id="CHEBI:229965"/>
    </reaction>
</comment>
<evidence type="ECO:0000256" key="22">
    <source>
        <dbReference type="ARBA" id="ARBA00045018"/>
    </source>
</evidence>
<dbReference type="eggNOG" id="COG2271">
    <property type="taxonomic scope" value="Bacteria"/>
</dbReference>
<feature type="transmembrane region" description="Helical" evidence="25">
    <location>
        <begin position="182"/>
        <end position="202"/>
    </location>
</feature>
<evidence type="ECO:0000256" key="6">
    <source>
        <dbReference type="ARBA" id="ARBA00023136"/>
    </source>
</evidence>
<dbReference type="KEGG" id="paca:ID47_09205"/>
<dbReference type="GO" id="GO:0022857">
    <property type="term" value="F:transmembrane transporter activity"/>
    <property type="evidence" value="ECO:0007669"/>
    <property type="project" value="InterPro"/>
</dbReference>
<evidence type="ECO:0000256" key="25">
    <source>
        <dbReference type="SAM" id="Phobius"/>
    </source>
</evidence>
<dbReference type="RefSeq" id="WP_038465649.1">
    <property type="nucleotide sequence ID" value="NZ_CP008941.1"/>
</dbReference>
<evidence type="ECO:0000256" key="14">
    <source>
        <dbReference type="ARBA" id="ARBA00044898"/>
    </source>
</evidence>
<evidence type="ECO:0000256" key="2">
    <source>
        <dbReference type="ARBA" id="ARBA00008335"/>
    </source>
</evidence>
<dbReference type="SUPFAM" id="SSF103473">
    <property type="entry name" value="MFS general substrate transporter"/>
    <property type="match status" value="1"/>
</dbReference>
<dbReference type="OrthoDB" id="272777at2"/>
<dbReference type="InterPro" id="IPR036259">
    <property type="entry name" value="MFS_trans_sf"/>
</dbReference>
<keyword evidence="3" id="KW-0813">Transport</keyword>
<evidence type="ECO:0000256" key="8">
    <source>
        <dbReference type="ARBA" id="ARBA00044876"/>
    </source>
</evidence>
<dbReference type="Pfam" id="PF07690">
    <property type="entry name" value="MFS_1"/>
    <property type="match status" value="2"/>
</dbReference>
<comment type="catalytic activity">
    <reaction evidence="13">
        <text>L-alpha-aminoacyl-L-lysine(out) = L-alpha-aminoacyl-L-lysine(in)</text>
        <dbReference type="Rhea" id="RHEA:79383"/>
        <dbReference type="ChEBI" id="CHEBI:229966"/>
    </reaction>
</comment>
<sequence length="439" mass="47710">MQVTVSQSEQRPFLSKSFLAGSGYGWIIWGCAALFYLYEYVLRVSPSVMTNEMALDFSATSTAIGILASYYYYAYVPLQIPCGVIVDWLGARRVITFSAVLCTLGSVMFSYAQTIEVAQWARFLMGAGSACAYLSTMKVASLWLKPERFALVAGITMMMGTLGGLFGGAPFAILISSYGWRPAMLIMAVCGVAVAAACWLIIKDPVQQNNTQTKNIGLLEGLNSVVKNPQNWLIGIYGGLMYVPLSAFAELWGTPYLMRLYNISSEKASLSSAMVFVGMALGCPLFAAISDRLKSRIKVMSWSALLTIPPFVAVIYIPNLPLEMTFALLFVAGLVCGGQILYFAAAKEINNPAYSATTIGFTNAFVMVSGIIFQPLLGIIIDLAWDGLVNPDGTPMYSIGDYQQAMVTIPICMIAAWIVMLFVKETFPAQLANPTEECL</sequence>
<comment type="catalytic activity">
    <reaction evidence="9">
        <text>L-histidyl-glycine(out) = L-histidyl-glycine(in)</text>
        <dbReference type="Rhea" id="RHEA:79395"/>
        <dbReference type="ChEBI" id="CHEBI:229957"/>
    </reaction>
</comment>
<evidence type="ECO:0000256" key="5">
    <source>
        <dbReference type="ARBA" id="ARBA00022989"/>
    </source>
</evidence>
<dbReference type="InterPro" id="IPR052187">
    <property type="entry name" value="MFSD1"/>
</dbReference>
<evidence type="ECO:0000256" key="7">
    <source>
        <dbReference type="ARBA" id="ARBA00023228"/>
    </source>
</evidence>
<keyword evidence="4 25" id="KW-0812">Transmembrane</keyword>
<comment type="catalytic activity">
    <reaction evidence="10">
        <text>L-alpha-aminoacyl-L-arginine(out) = L-alpha-aminoacyl-L-arginine(in)</text>
        <dbReference type="Rhea" id="RHEA:79367"/>
        <dbReference type="ChEBI" id="CHEBI:229968"/>
    </reaction>
</comment>
<comment type="catalytic activity">
    <reaction evidence="18">
        <text>L-histidyl-L-alpha-amino acid(out) = L-histidyl-L-alpha-amino acid(in)</text>
        <dbReference type="Rhea" id="RHEA:79379"/>
        <dbReference type="ChEBI" id="CHEBI:229964"/>
    </reaction>
</comment>
<dbReference type="Gene3D" id="1.20.1250.20">
    <property type="entry name" value="MFS general substrate transporter like domains"/>
    <property type="match status" value="2"/>
</dbReference>
<evidence type="ECO:0000256" key="11">
    <source>
        <dbReference type="ARBA" id="ARBA00044884"/>
    </source>
</evidence>
<feature type="domain" description="Major facilitator superfamily (MFS) profile" evidence="26">
    <location>
        <begin position="27"/>
        <end position="427"/>
    </location>
</feature>
<evidence type="ECO:0000256" key="23">
    <source>
        <dbReference type="ARBA" id="ARBA00045709"/>
    </source>
</evidence>
<comment type="catalytic activity">
    <reaction evidence="17">
        <text>L-arginyl-glycine(out) = L-arginyl-glycine(in)</text>
        <dbReference type="Rhea" id="RHEA:79391"/>
        <dbReference type="ChEBI" id="CHEBI:229955"/>
    </reaction>
</comment>
<dbReference type="HOGENOM" id="CLU_001265_62_1_5"/>
<dbReference type="Proteomes" id="UP000028926">
    <property type="component" value="Chromosome"/>
</dbReference>
<comment type="function">
    <text evidence="23">Lysosomal dipeptide uniporter that selectively exports lysine, arginine or histidine-containing dipeptides with a net positive charge from the lysosome lumen into the cytosol. Could play a role in a specific type of protein O-glycosylation indirectly regulating macrophages migration and tissue invasion. Also essential for liver homeostasis.</text>
</comment>
<comment type="catalytic activity">
    <reaction evidence="15">
        <text>L-arginyl-L-alpha-amino acid(out) = L-arginyl-L-alpha-amino acid(in)</text>
        <dbReference type="Rhea" id="RHEA:79371"/>
        <dbReference type="ChEBI" id="CHEBI:84315"/>
    </reaction>
</comment>
<evidence type="ECO:0000256" key="19">
    <source>
        <dbReference type="ARBA" id="ARBA00044919"/>
    </source>
</evidence>
<accession>A0A077B1Q8</accession>
<comment type="catalytic activity">
    <reaction evidence="20">
        <text>L-lysyl-glycine(out) = L-lysyl-glycine(in)</text>
        <dbReference type="Rhea" id="RHEA:79407"/>
        <dbReference type="ChEBI" id="CHEBI:191202"/>
    </reaction>
</comment>
<evidence type="ECO:0000256" key="17">
    <source>
        <dbReference type="ARBA" id="ARBA00044903"/>
    </source>
</evidence>
<dbReference type="PANTHER" id="PTHR23512:SF3">
    <property type="entry name" value="MAJOR FACILITATOR SUPERFAMILY DOMAIN-CONTAINING PROTEIN 1"/>
    <property type="match status" value="1"/>
</dbReference>
<comment type="catalytic activity">
    <reaction evidence="14">
        <text>L-aspartyl-L-lysine(out) = L-aspartyl-L-lysine(in)</text>
        <dbReference type="Rhea" id="RHEA:79411"/>
        <dbReference type="ChEBI" id="CHEBI:229953"/>
    </reaction>
</comment>
<evidence type="ECO:0000313" key="28">
    <source>
        <dbReference type="Proteomes" id="UP000028926"/>
    </source>
</evidence>
<dbReference type="InterPro" id="IPR020846">
    <property type="entry name" value="MFS_dom"/>
</dbReference>
<dbReference type="PANTHER" id="PTHR23512">
    <property type="entry name" value="MAJOR FACILITATOR SUPERFAMILY DOMAIN-CONTAINING PROTEIN 1"/>
    <property type="match status" value="1"/>
</dbReference>
<comment type="catalytic activity">
    <reaction evidence="19">
        <text>L-alanyl-L-lysine(out) = L-alanyl-L-lysine(in)</text>
        <dbReference type="Rhea" id="RHEA:79415"/>
        <dbReference type="ChEBI" id="CHEBI:192470"/>
    </reaction>
</comment>
<evidence type="ECO:0000256" key="18">
    <source>
        <dbReference type="ARBA" id="ARBA00044912"/>
    </source>
</evidence>
<feature type="transmembrane region" description="Helical" evidence="25">
    <location>
        <begin position="364"/>
        <end position="385"/>
    </location>
</feature>
<evidence type="ECO:0000313" key="27">
    <source>
        <dbReference type="EMBL" id="AIK96875.1"/>
    </source>
</evidence>
<evidence type="ECO:0000259" key="26">
    <source>
        <dbReference type="PROSITE" id="PS50850"/>
    </source>
</evidence>
<evidence type="ECO:0000256" key="9">
    <source>
        <dbReference type="ARBA" id="ARBA00044878"/>
    </source>
</evidence>
<feature type="transmembrane region" description="Helical" evidence="25">
    <location>
        <begin position="94"/>
        <end position="111"/>
    </location>
</feature>
<comment type="catalytic activity">
    <reaction evidence="11">
        <text>L-alpha-aminoacyl-L-histidine(out) = L-alpha-aminoacyl-L-histidine(in)</text>
        <dbReference type="Rhea" id="RHEA:79375"/>
        <dbReference type="ChEBI" id="CHEBI:229967"/>
    </reaction>
</comment>
<keyword evidence="7" id="KW-0458">Lysosome</keyword>
<evidence type="ECO:0000256" key="13">
    <source>
        <dbReference type="ARBA" id="ARBA00044893"/>
    </source>
</evidence>
<evidence type="ECO:0000256" key="10">
    <source>
        <dbReference type="ARBA" id="ARBA00044881"/>
    </source>
</evidence>
<evidence type="ECO:0000256" key="15">
    <source>
        <dbReference type="ARBA" id="ARBA00044899"/>
    </source>
</evidence>
<reference evidence="27 28" key="1">
    <citation type="submission" date="2014-07" db="EMBL/GenBank/DDBJ databases">
        <title>Comparative genomic insights into amoeba endosymbionts belonging to the families of Holosporaceae and Candidatus Midichloriaceae within Rickettsiales.</title>
        <authorList>
            <person name="Wang Z."/>
            <person name="Wu M."/>
        </authorList>
    </citation>
    <scope>NUCLEOTIDE SEQUENCE [LARGE SCALE GENOMIC DNA]</scope>
    <source>
        <strain evidence="27">PRA3</strain>
    </source>
</reference>
<dbReference type="CDD" id="cd06174">
    <property type="entry name" value="MFS"/>
    <property type="match status" value="1"/>
</dbReference>
<evidence type="ECO:0000256" key="24">
    <source>
        <dbReference type="ARBA" id="ARBA00046376"/>
    </source>
</evidence>
<protein>
    <recommendedName>
        <fullName evidence="21">Lysosomal dipeptide transporter MFSD1</fullName>
    </recommendedName>
    <alternativeName>
        <fullName evidence="22">Major facilitator superfamily domain-containing protein 1</fullName>
    </alternativeName>
</protein>
<organism evidence="27 28">
    <name type="scientific">Candidatus Odyssella acanthamoebae</name>
    <dbReference type="NCBI Taxonomy" id="91604"/>
    <lineage>
        <taxon>Bacteria</taxon>
        <taxon>Pseudomonadati</taxon>
        <taxon>Pseudomonadota</taxon>
        <taxon>Alphaproteobacteria</taxon>
        <taxon>Holosporales</taxon>
        <taxon>Candidatus Paracaedibacteraceae</taxon>
        <taxon>Candidatus Odyssella</taxon>
    </lineage>
</organism>
<dbReference type="InterPro" id="IPR011701">
    <property type="entry name" value="MFS"/>
</dbReference>
<keyword evidence="5 25" id="KW-1133">Transmembrane helix</keyword>
<evidence type="ECO:0000256" key="4">
    <source>
        <dbReference type="ARBA" id="ARBA00022692"/>
    </source>
</evidence>
<keyword evidence="28" id="KW-1185">Reference proteome</keyword>
<evidence type="ECO:0000256" key="12">
    <source>
        <dbReference type="ARBA" id="ARBA00044891"/>
    </source>
</evidence>
<dbReference type="PROSITE" id="PS50850">
    <property type="entry name" value="MFS"/>
    <property type="match status" value="1"/>
</dbReference>
<gene>
    <name evidence="27" type="ORF">ID47_09205</name>
</gene>
<dbReference type="GO" id="GO:0005765">
    <property type="term" value="C:lysosomal membrane"/>
    <property type="evidence" value="ECO:0007669"/>
    <property type="project" value="UniProtKB-SubCell"/>
</dbReference>
<dbReference type="EMBL" id="CP008941">
    <property type="protein sequence ID" value="AIK96875.1"/>
    <property type="molecule type" value="Genomic_DNA"/>
</dbReference>
<keyword evidence="6 25" id="KW-0472">Membrane</keyword>
<evidence type="ECO:0000256" key="21">
    <source>
        <dbReference type="ARBA" id="ARBA00044985"/>
    </source>
</evidence>
<comment type="similarity">
    <text evidence="2">Belongs to the major facilitator superfamily.</text>
</comment>
<feature type="transmembrane region" description="Helical" evidence="25">
    <location>
        <begin position="299"/>
        <end position="318"/>
    </location>
</feature>
<feature type="transmembrane region" description="Helical" evidence="25">
    <location>
        <begin position="150"/>
        <end position="175"/>
    </location>
</feature>
<feature type="transmembrane region" description="Helical" evidence="25">
    <location>
        <begin position="405"/>
        <end position="423"/>
    </location>
</feature>
<evidence type="ECO:0000256" key="3">
    <source>
        <dbReference type="ARBA" id="ARBA00022448"/>
    </source>
</evidence>
<comment type="catalytic activity">
    <reaction evidence="8">
        <text>L-lysyl-L-alanine(out) = L-lysyl-L-alanine(in)</text>
        <dbReference type="Rhea" id="RHEA:79399"/>
        <dbReference type="ChEBI" id="CHEBI:229954"/>
    </reaction>
</comment>
<feature type="transmembrane region" description="Helical" evidence="25">
    <location>
        <begin position="123"/>
        <end position="144"/>
    </location>
</feature>
<evidence type="ECO:0000256" key="20">
    <source>
        <dbReference type="ARBA" id="ARBA00044924"/>
    </source>
</evidence>
<dbReference type="AlphaFoldDB" id="A0A077B1Q8"/>